<comment type="caution">
    <text evidence="1">The sequence shown here is derived from an EMBL/GenBank/DDBJ whole genome shotgun (WGS) entry which is preliminary data.</text>
</comment>
<evidence type="ECO:0000313" key="2">
    <source>
        <dbReference type="Proteomes" id="UP001595752"/>
    </source>
</evidence>
<accession>A0ABV8B711</accession>
<sequence length="244" mass="27838">MSSKAYAMFHPYGEKTFRTNAYLQFGKSSASIGSFLMLSPESAELVKPQVLAGAVMGEIRLDRTMNQIVKIVKKHEPGPIEGRVYMYNLLPIKNTKSNEVLQEEITKEYIQFLYDSIDHFQKKNHPWVVIGWGVNQPTRFKELKEKWLDFFETNQVRTYGVRGEGPLDYYHPSPELASDQAVYLERITAQFQAAPTLKDIARQVQPQADIHQLVIDCANCSHKSILLTQEVLLSFYCPSCGGEI</sequence>
<organism evidence="1 2">
    <name type="scientific">Bacillus songklensis</name>
    <dbReference type="NCBI Taxonomy" id="1069116"/>
    <lineage>
        <taxon>Bacteria</taxon>
        <taxon>Bacillati</taxon>
        <taxon>Bacillota</taxon>
        <taxon>Bacilli</taxon>
        <taxon>Bacillales</taxon>
        <taxon>Bacillaceae</taxon>
        <taxon>Bacillus</taxon>
    </lineage>
</organism>
<proteinExistence type="predicted"/>
<reference evidence="2" key="1">
    <citation type="journal article" date="2019" name="Int. J. Syst. Evol. Microbiol.">
        <title>The Global Catalogue of Microorganisms (GCM) 10K type strain sequencing project: providing services to taxonomists for standard genome sequencing and annotation.</title>
        <authorList>
            <consortium name="The Broad Institute Genomics Platform"/>
            <consortium name="The Broad Institute Genome Sequencing Center for Infectious Disease"/>
            <person name="Wu L."/>
            <person name="Ma J."/>
        </authorList>
    </citation>
    <scope>NUCLEOTIDE SEQUENCE [LARGE SCALE GENOMIC DNA]</scope>
    <source>
        <strain evidence="2">CCUG 61889</strain>
    </source>
</reference>
<gene>
    <name evidence="1" type="ORF">ACFOU2_17500</name>
</gene>
<dbReference type="EMBL" id="JBHRZT010000068">
    <property type="protein sequence ID" value="MFC3885165.1"/>
    <property type="molecule type" value="Genomic_DNA"/>
</dbReference>
<protein>
    <recommendedName>
        <fullName evidence="3">DUF1643 domain-containing protein</fullName>
    </recommendedName>
</protein>
<dbReference type="Proteomes" id="UP001595752">
    <property type="component" value="Unassembled WGS sequence"/>
</dbReference>
<keyword evidence="2" id="KW-1185">Reference proteome</keyword>
<dbReference type="RefSeq" id="WP_377917303.1">
    <property type="nucleotide sequence ID" value="NZ_JBHRZT010000068.1"/>
</dbReference>
<evidence type="ECO:0008006" key="3">
    <source>
        <dbReference type="Google" id="ProtNLM"/>
    </source>
</evidence>
<evidence type="ECO:0000313" key="1">
    <source>
        <dbReference type="EMBL" id="MFC3885165.1"/>
    </source>
</evidence>
<name>A0ABV8B711_9BACI</name>